<name>A0AAW1R1D0_9CHLO</name>
<dbReference type="InterPro" id="IPR013783">
    <property type="entry name" value="Ig-like_fold"/>
</dbReference>
<keyword evidence="2" id="KW-1185">Reference proteome</keyword>
<dbReference type="GO" id="GO:0097729">
    <property type="term" value="C:9+2 motile cilium"/>
    <property type="evidence" value="ECO:0007669"/>
    <property type="project" value="TreeGrafter"/>
</dbReference>
<comment type="caution">
    <text evidence="1">The sequence shown here is derived from an EMBL/GenBank/DDBJ whole genome shotgun (WGS) entry which is preliminary data.</text>
</comment>
<accession>A0AAW1R1D0</accession>
<gene>
    <name evidence="1" type="ORF">WJX74_009051</name>
</gene>
<protein>
    <submittedName>
        <fullName evidence="1">Uncharacterized protein</fullName>
    </submittedName>
</protein>
<organism evidence="1 2">
    <name type="scientific">Apatococcus lobatus</name>
    <dbReference type="NCBI Taxonomy" id="904363"/>
    <lineage>
        <taxon>Eukaryota</taxon>
        <taxon>Viridiplantae</taxon>
        <taxon>Chlorophyta</taxon>
        <taxon>core chlorophytes</taxon>
        <taxon>Trebouxiophyceae</taxon>
        <taxon>Chlorellales</taxon>
        <taxon>Chlorellaceae</taxon>
        <taxon>Apatococcus</taxon>
    </lineage>
</organism>
<dbReference type="PANTHER" id="PTHR46500:SF1">
    <property type="entry name" value="CILIA- AND FLAGELLA-ASSOCIATED PROTEIN 221"/>
    <property type="match status" value="1"/>
</dbReference>
<reference evidence="1 2" key="1">
    <citation type="journal article" date="2024" name="Nat. Commun.">
        <title>Phylogenomics reveals the evolutionary origins of lichenization in chlorophyte algae.</title>
        <authorList>
            <person name="Puginier C."/>
            <person name="Libourel C."/>
            <person name="Otte J."/>
            <person name="Skaloud P."/>
            <person name="Haon M."/>
            <person name="Grisel S."/>
            <person name="Petersen M."/>
            <person name="Berrin J.G."/>
            <person name="Delaux P.M."/>
            <person name="Dal Grande F."/>
            <person name="Keller J."/>
        </authorList>
    </citation>
    <scope>NUCLEOTIDE SEQUENCE [LARGE SCALE GENOMIC DNA]</scope>
    <source>
        <strain evidence="1 2">SAG 2145</strain>
    </source>
</reference>
<dbReference type="GO" id="GO:0003341">
    <property type="term" value="P:cilium movement"/>
    <property type="evidence" value="ECO:0007669"/>
    <property type="project" value="InterPro"/>
</dbReference>
<dbReference type="Gene3D" id="2.60.40.10">
    <property type="entry name" value="Immunoglobulins"/>
    <property type="match status" value="1"/>
</dbReference>
<dbReference type="InterPro" id="IPR029676">
    <property type="entry name" value="CFAP221"/>
</dbReference>
<dbReference type="PANTHER" id="PTHR46500">
    <property type="entry name" value="CILIA- AND FLAGELLA-ASSOCIATED PROTEIN 221"/>
    <property type="match status" value="1"/>
</dbReference>
<dbReference type="AlphaFoldDB" id="A0AAW1R1D0"/>
<dbReference type="EMBL" id="JALJOS010000018">
    <property type="protein sequence ID" value="KAK9827534.1"/>
    <property type="molecule type" value="Genomic_DNA"/>
</dbReference>
<evidence type="ECO:0000313" key="1">
    <source>
        <dbReference type="EMBL" id="KAK9827534.1"/>
    </source>
</evidence>
<sequence>MPGFRNSQVLQGTAKGLHDLAAIDFPNQLDFGKVAINVDASFTCPLAFVAAQPCKWSMTEPSSGSFSLNPSSGMMQGEGVIPVSITFSPSQFITERCNVQVCIDGRPAATCSLMGSAFPGLAREQQLRAYGLDALGQLLPHTPSLKPIALTAGPRRDCRKDGPIQMKLPQVPLIPQDEEVAGTLMPAQVDLASSCSKVLLHAAVRPGPLQASKGLTAAGRKQQQQQLEAQVVAAQAASAARGVSLLDDPQASATLKRAHFAAQLVDLERRGEACRKENMIGSDVQTESQVQRVESSRRAVQQQVSVAQNTADCTRSSPEYQQEVQWMRCAHTNRDKAMEPADDHQAKPTWNANDSSNWLIRERAYKRFVMAARTIIYRHRLMDRLGRLKAYHATSNIALPEQQSTNF</sequence>
<dbReference type="GO" id="GO:0044458">
    <property type="term" value="P:motile cilium assembly"/>
    <property type="evidence" value="ECO:0007669"/>
    <property type="project" value="TreeGrafter"/>
</dbReference>
<evidence type="ECO:0000313" key="2">
    <source>
        <dbReference type="Proteomes" id="UP001438707"/>
    </source>
</evidence>
<proteinExistence type="predicted"/>
<dbReference type="Proteomes" id="UP001438707">
    <property type="component" value="Unassembled WGS sequence"/>
</dbReference>